<dbReference type="KEGG" id="pgri:PgNI_12383"/>
<accession>A0A6P8AMV4</accession>
<proteinExistence type="predicted"/>
<feature type="region of interest" description="Disordered" evidence="1">
    <location>
        <begin position="91"/>
        <end position="138"/>
    </location>
</feature>
<feature type="region of interest" description="Disordered" evidence="1">
    <location>
        <begin position="42"/>
        <end position="61"/>
    </location>
</feature>
<feature type="compositionally biased region" description="Acidic residues" evidence="1">
    <location>
        <begin position="93"/>
        <end position="102"/>
    </location>
</feature>
<dbReference type="AlphaFoldDB" id="A0A6P8AMV4"/>
<dbReference type="Proteomes" id="UP000515153">
    <property type="component" value="Unplaced"/>
</dbReference>
<feature type="compositionally biased region" description="Basic and acidic residues" evidence="1">
    <location>
        <begin position="121"/>
        <end position="138"/>
    </location>
</feature>
<protein>
    <submittedName>
        <fullName evidence="3">Uncharacterized protein</fullName>
    </submittedName>
</protein>
<keyword evidence="2" id="KW-1185">Reference proteome</keyword>
<evidence type="ECO:0000313" key="2">
    <source>
        <dbReference type="Proteomes" id="UP000515153"/>
    </source>
</evidence>
<sequence length="214" mass="24077">MATKDRWRASLQKLSSKISAEKRLWGPKIGELREFVFFSADSKKNNGRPLPDVAPGAFVNDLSDQRRKARTLRPRTLQPYDFRGHNILLLSDSDSDRDDCPEESTAAATGPERQRYSVLGDGDKEHKGDGKPKKTQAEVEVQKDQAESLPLIYGQDSNEEDFLANSAVEEELVNDIVKLLPDRPRADSPTLGTDGAVIRRNCRYKSHGKAFHYH</sequence>
<dbReference type="GeneID" id="41967236"/>
<dbReference type="RefSeq" id="XP_030976218.1">
    <property type="nucleotide sequence ID" value="XM_031132331.1"/>
</dbReference>
<organism evidence="2 3">
    <name type="scientific">Pyricularia grisea</name>
    <name type="common">Crabgrass-specific blast fungus</name>
    <name type="synonym">Magnaporthe grisea</name>
    <dbReference type="NCBI Taxonomy" id="148305"/>
    <lineage>
        <taxon>Eukaryota</taxon>
        <taxon>Fungi</taxon>
        <taxon>Dikarya</taxon>
        <taxon>Ascomycota</taxon>
        <taxon>Pezizomycotina</taxon>
        <taxon>Sordariomycetes</taxon>
        <taxon>Sordariomycetidae</taxon>
        <taxon>Magnaporthales</taxon>
        <taxon>Pyriculariaceae</taxon>
        <taxon>Pyricularia</taxon>
    </lineage>
</organism>
<reference evidence="3" key="1">
    <citation type="journal article" date="2019" name="Mol. Biol. Evol.">
        <title>Blast fungal genomes show frequent chromosomal changes, gene gains and losses, and effector gene turnover.</title>
        <authorList>
            <person name="Gomez Luciano L.B."/>
            <person name="Jason Tsai I."/>
            <person name="Chuma I."/>
            <person name="Tosa Y."/>
            <person name="Chen Y.H."/>
            <person name="Li J.Y."/>
            <person name="Li M.Y."/>
            <person name="Jade Lu M.Y."/>
            <person name="Nakayashiki H."/>
            <person name="Li W.H."/>
        </authorList>
    </citation>
    <scope>NUCLEOTIDE SEQUENCE</scope>
    <source>
        <strain evidence="3">NI907</strain>
    </source>
</reference>
<evidence type="ECO:0000313" key="3">
    <source>
        <dbReference type="RefSeq" id="XP_030976218.1"/>
    </source>
</evidence>
<gene>
    <name evidence="3" type="ORF">PgNI_12383</name>
</gene>
<name>A0A6P8AMV4_PYRGI</name>
<reference evidence="3" key="3">
    <citation type="submission" date="2025-08" db="UniProtKB">
        <authorList>
            <consortium name="RefSeq"/>
        </authorList>
    </citation>
    <scope>IDENTIFICATION</scope>
    <source>
        <strain evidence="3">NI907</strain>
    </source>
</reference>
<evidence type="ECO:0000256" key="1">
    <source>
        <dbReference type="SAM" id="MobiDB-lite"/>
    </source>
</evidence>
<reference evidence="3" key="2">
    <citation type="submission" date="2019-10" db="EMBL/GenBank/DDBJ databases">
        <authorList>
            <consortium name="NCBI Genome Project"/>
        </authorList>
    </citation>
    <scope>NUCLEOTIDE SEQUENCE</scope>
    <source>
        <strain evidence="3">NI907</strain>
    </source>
</reference>